<dbReference type="InterPro" id="IPR051471">
    <property type="entry name" value="Bacterial_PTS_sugar_comp"/>
</dbReference>
<reference evidence="4" key="1">
    <citation type="journal article" date="2018" name="MSphere">
        <title>Fusobacterium Genomics Using MinION and Illumina Sequencing Enables Genome Completion and Correction.</title>
        <authorList>
            <person name="Todd S.M."/>
            <person name="Settlage R.E."/>
            <person name="Lahmers K.K."/>
            <person name="Slade D.J."/>
        </authorList>
    </citation>
    <scope>NUCLEOTIDE SEQUENCE [LARGE SCALE GENOMIC DNA]</scope>
    <source>
        <strain evidence="4">ATCC 27725</strain>
    </source>
</reference>
<dbReference type="PANTHER" id="PTHR33799">
    <property type="entry name" value="PTS PERMEASE-RELATED-RELATED"/>
    <property type="match status" value="1"/>
</dbReference>
<dbReference type="EMBL" id="CP028103">
    <property type="protein sequence ID" value="AVQ30951.1"/>
    <property type="molecule type" value="Genomic_DNA"/>
</dbReference>
<dbReference type="InterPro" id="IPR036662">
    <property type="entry name" value="PTS_EIIA_man-typ_sf"/>
</dbReference>
<dbReference type="Proteomes" id="UP000241238">
    <property type="component" value="Chromosome"/>
</dbReference>
<organism evidence="3 4">
    <name type="scientific">Fusobacterium varium ATCC 27725</name>
    <dbReference type="NCBI Taxonomy" id="469618"/>
    <lineage>
        <taxon>Bacteria</taxon>
        <taxon>Fusobacteriati</taxon>
        <taxon>Fusobacteriota</taxon>
        <taxon>Fusobacteriia</taxon>
        <taxon>Fusobacteriales</taxon>
        <taxon>Fusobacteriaceae</taxon>
        <taxon>Fusobacterium</taxon>
    </lineage>
</organism>
<dbReference type="Gene3D" id="3.40.50.510">
    <property type="entry name" value="Phosphotransferase system, mannose-type IIA component"/>
    <property type="match status" value="1"/>
</dbReference>
<dbReference type="SUPFAM" id="SSF53062">
    <property type="entry name" value="PTS system fructose IIA component-like"/>
    <property type="match status" value="1"/>
</dbReference>
<evidence type="ECO:0000313" key="3">
    <source>
        <dbReference type="EMBL" id="AVQ30951.1"/>
    </source>
</evidence>
<dbReference type="PROSITE" id="PS51096">
    <property type="entry name" value="PTS_EIIA_TYPE_4"/>
    <property type="match status" value="1"/>
</dbReference>
<keyword evidence="1" id="KW-0808">Transferase</keyword>
<dbReference type="PANTHER" id="PTHR33799:SF1">
    <property type="entry name" value="PTS SYSTEM MANNOSE-SPECIFIC EIIAB COMPONENT-RELATED"/>
    <property type="match status" value="1"/>
</dbReference>
<evidence type="ECO:0000259" key="2">
    <source>
        <dbReference type="PROSITE" id="PS51096"/>
    </source>
</evidence>
<name>A0ABN5JFU3_FUSVA</name>
<dbReference type="Pfam" id="PF03610">
    <property type="entry name" value="EIIA-man"/>
    <property type="match status" value="1"/>
</dbReference>
<evidence type="ECO:0000256" key="1">
    <source>
        <dbReference type="ARBA" id="ARBA00022679"/>
    </source>
</evidence>
<dbReference type="GeneID" id="77467718"/>
<keyword evidence="4" id="KW-1185">Reference proteome</keyword>
<evidence type="ECO:0000313" key="4">
    <source>
        <dbReference type="Proteomes" id="UP000241238"/>
    </source>
</evidence>
<gene>
    <name evidence="3" type="ORF">C4N18_06900</name>
</gene>
<sequence length="134" mass="15340">MKKIVIASHNKLAFGMKKTVEFLTGFTDIYELSAYIDNGDIHKQVKEIMDDVKKEDEVFVFTDILGGSVTQNFFPYCSDRVHVICGMNLPIILTVISELDEDIKKEDIYRMIEESRESIVYVNECTAAEDSDDE</sequence>
<feature type="domain" description="PTS EIIA type-4" evidence="2">
    <location>
        <begin position="1"/>
        <end position="119"/>
    </location>
</feature>
<protein>
    <submittedName>
        <fullName evidence="3">PTS N-acetylglucosamine transporter subunit IIBC</fullName>
    </submittedName>
</protein>
<dbReference type="RefSeq" id="WP_005949955.1">
    <property type="nucleotide sequence ID" value="NZ_CP028103.1"/>
</dbReference>
<dbReference type="InterPro" id="IPR004701">
    <property type="entry name" value="PTS_EIIA_man-typ"/>
</dbReference>
<proteinExistence type="predicted"/>
<accession>A0ABN5JFU3</accession>